<keyword evidence="2" id="KW-1185">Reference proteome</keyword>
<dbReference type="Proteomes" id="UP000223906">
    <property type="component" value="Segment"/>
</dbReference>
<dbReference type="EMBL" id="KY629563">
    <property type="protein sequence ID" value="ARK07569.1"/>
    <property type="molecule type" value="Genomic_DNA"/>
</dbReference>
<protein>
    <submittedName>
        <fullName evidence="1">Uncharacterized protein</fullName>
    </submittedName>
</protein>
<reference evidence="1 2" key="1">
    <citation type="submission" date="2017-02" db="EMBL/GenBank/DDBJ databases">
        <title>The first characterized phage against a member of the ecologically important #sphingomonads reveals high dissimilarity against all other known phages.</title>
        <authorList>
            <person name="Nielsen T.K."/>
            <person name="Carstens A.B."/>
            <person name="Kot W."/>
            <person name="Lametsch R."/>
            <person name="Neve H."/>
            <person name="Hansen L.H."/>
        </authorList>
    </citation>
    <scope>NUCLEOTIDE SEQUENCE [LARGE SCALE GENOMIC DNA]</scope>
</reference>
<organism evidence="1 2">
    <name type="scientific">Sphingobium phage Lacusarx</name>
    <dbReference type="NCBI Taxonomy" id="1980139"/>
    <lineage>
        <taxon>Viruses</taxon>
        <taxon>Duplodnaviria</taxon>
        <taxon>Heunggongvirae</taxon>
        <taxon>Uroviricota</taxon>
        <taxon>Caudoviricetes</taxon>
        <taxon>Lacusarxvirus</taxon>
        <taxon>Lacusarxvirus lacusarx</taxon>
    </lineage>
</organism>
<evidence type="ECO:0000313" key="2">
    <source>
        <dbReference type="Proteomes" id="UP000223906"/>
    </source>
</evidence>
<accession>A0A1W6DXF6</accession>
<gene>
    <name evidence="1" type="ORF">LAV_00194</name>
</gene>
<sequence length="118" mass="12747">MFCIPVTTPFRFPESVITLPVAIPIDEIVVVKSLLDSDANIGVESDYHLISPRAEILFEDGRKLPIIESAAFVNQYLDGYRQLEAFYSAPAGAIEKTGVVIPLFQGSSCASSEASIPA</sequence>
<proteinExistence type="predicted"/>
<name>A0A1W6DXF6_9CAUD</name>
<evidence type="ECO:0000313" key="1">
    <source>
        <dbReference type="EMBL" id="ARK07569.1"/>
    </source>
</evidence>